<reference evidence="1 2" key="1">
    <citation type="submission" date="2018-12" db="EMBL/GenBank/DDBJ databases">
        <authorList>
            <person name="Sun L."/>
            <person name="Chen Z."/>
        </authorList>
    </citation>
    <scope>NUCLEOTIDE SEQUENCE [LARGE SCALE GENOMIC DNA]</scope>
    <source>
        <strain evidence="1 2">DSM 15890</strain>
    </source>
</reference>
<sequence length="304" mass="36159">MTSSRKPKKKKANRITYQDILIRLRRIEQFQKQYENGEKKLTSEDLLRYKRGLHGKFTYEWPELLFLRSQVEELSLFLLALDVKTRRIVIMREEMIGFSQNSLRTLYGFNNDKMRYFTRVDSIGKNEQKMNNQKGYVSRNELVRKIFPDINIPIEFFAFIALLARVPLQWLTRDKPDLSWSVEHFGLLETDEISGKDLIPFINSLKPDVHDIRAVVINEHELERLYLRVEILFGTVIVELSNTYATTTACRRFRALFYGKEILHGYKRTVIPSQINQTIIWRHCESLRPICPPVEFEKFDRSLY</sequence>
<dbReference type="EMBL" id="RZNY01000037">
    <property type="protein sequence ID" value="RUT40371.1"/>
    <property type="molecule type" value="Genomic_DNA"/>
</dbReference>
<organism evidence="1 2">
    <name type="scientific">Paenibacillus anaericanus</name>
    <dbReference type="NCBI Taxonomy" id="170367"/>
    <lineage>
        <taxon>Bacteria</taxon>
        <taxon>Bacillati</taxon>
        <taxon>Bacillota</taxon>
        <taxon>Bacilli</taxon>
        <taxon>Bacillales</taxon>
        <taxon>Paenibacillaceae</taxon>
        <taxon>Paenibacillus</taxon>
    </lineage>
</organism>
<evidence type="ECO:0000313" key="2">
    <source>
        <dbReference type="Proteomes" id="UP000279446"/>
    </source>
</evidence>
<evidence type="ECO:0000313" key="1">
    <source>
        <dbReference type="EMBL" id="RUT40371.1"/>
    </source>
</evidence>
<gene>
    <name evidence="1" type="ORF">EJP82_25135</name>
</gene>
<dbReference type="AlphaFoldDB" id="A0A3S1BGI0"/>
<dbReference type="RefSeq" id="WP_127194809.1">
    <property type="nucleotide sequence ID" value="NZ_RZNY01000037.1"/>
</dbReference>
<proteinExistence type="predicted"/>
<dbReference type="Proteomes" id="UP000279446">
    <property type="component" value="Unassembled WGS sequence"/>
</dbReference>
<name>A0A3S1BGI0_9BACL</name>
<dbReference type="OrthoDB" id="2936681at2"/>
<accession>A0A3S1BGI0</accession>
<comment type="caution">
    <text evidence="1">The sequence shown here is derived from an EMBL/GenBank/DDBJ whole genome shotgun (WGS) entry which is preliminary data.</text>
</comment>
<protein>
    <submittedName>
        <fullName evidence="1">Uncharacterized protein</fullName>
    </submittedName>
</protein>
<keyword evidence="2" id="KW-1185">Reference proteome</keyword>